<evidence type="ECO:0000313" key="6">
    <source>
        <dbReference type="EMBL" id="AIU73177.1"/>
    </source>
</evidence>
<dbReference type="PANTHER" id="PTHR10961">
    <property type="entry name" value="PEROXISOMAL SARCOSINE OXIDASE"/>
    <property type="match status" value="1"/>
</dbReference>
<dbReference type="PATRIC" id="fig|1453496.5.peg.2600"/>
<keyword evidence="2" id="KW-0285">Flavoprotein</keyword>
<dbReference type="GO" id="GO:0005829">
    <property type="term" value="C:cytosol"/>
    <property type="evidence" value="ECO:0007669"/>
    <property type="project" value="TreeGrafter"/>
</dbReference>
<reference evidence="6 7" key="1">
    <citation type="journal article" date="2014" name="Gut Pathog.">
        <title>Gene clusters of Hafnia alvei strain FB1 important in survival and pathogenesis: a draft genome perspective.</title>
        <authorList>
            <person name="Tan J.Y."/>
            <person name="Yin W.F."/>
            <person name="Chan K.G."/>
        </authorList>
    </citation>
    <scope>NUCLEOTIDE SEQUENCE [LARGE SCALE GENOMIC DNA]</scope>
    <source>
        <strain evidence="6 7">FB1</strain>
    </source>
</reference>
<dbReference type="KEGG" id="hav:AT03_12785"/>
<dbReference type="AlphaFoldDB" id="A0A097R364"/>
<evidence type="ECO:0000256" key="4">
    <source>
        <dbReference type="ARBA" id="ARBA00023002"/>
    </source>
</evidence>
<evidence type="ECO:0000256" key="2">
    <source>
        <dbReference type="ARBA" id="ARBA00022630"/>
    </source>
</evidence>
<dbReference type="GO" id="GO:0050660">
    <property type="term" value="F:flavin adenine dinucleotide binding"/>
    <property type="evidence" value="ECO:0007669"/>
    <property type="project" value="InterPro"/>
</dbReference>
<keyword evidence="7" id="KW-1185">Reference proteome</keyword>
<dbReference type="HOGENOM" id="CLU_007884_2_1_6"/>
<dbReference type="OrthoDB" id="9806257at2"/>
<dbReference type="Gene3D" id="3.50.50.60">
    <property type="entry name" value="FAD/NAD(P)-binding domain"/>
    <property type="match status" value="1"/>
</dbReference>
<dbReference type="EMBL" id="CP009706">
    <property type="protein sequence ID" value="AIU73177.1"/>
    <property type="molecule type" value="Genomic_DNA"/>
</dbReference>
<dbReference type="SUPFAM" id="SSF51905">
    <property type="entry name" value="FAD/NAD(P)-binding domain"/>
    <property type="match status" value="1"/>
</dbReference>
<dbReference type="RefSeq" id="WP_025797126.1">
    <property type="nucleotide sequence ID" value="NZ_CP009706.1"/>
</dbReference>
<dbReference type="Proteomes" id="UP000029986">
    <property type="component" value="Chromosome"/>
</dbReference>
<evidence type="ECO:0000259" key="5">
    <source>
        <dbReference type="Pfam" id="PF01266"/>
    </source>
</evidence>
<name>A0A097R364_HAFAL</name>
<dbReference type="InterPro" id="IPR045170">
    <property type="entry name" value="MTOX"/>
</dbReference>
<dbReference type="InterPro" id="IPR036188">
    <property type="entry name" value="FAD/NAD-bd_sf"/>
</dbReference>
<feature type="domain" description="FAD dependent oxidoreductase" evidence="5">
    <location>
        <begin position="4"/>
        <end position="350"/>
    </location>
</feature>
<keyword evidence="3" id="KW-0274">FAD</keyword>
<dbReference type="GO" id="GO:0008115">
    <property type="term" value="F:sarcosine oxidase activity"/>
    <property type="evidence" value="ECO:0007669"/>
    <property type="project" value="TreeGrafter"/>
</dbReference>
<keyword evidence="4" id="KW-0560">Oxidoreductase</keyword>
<dbReference type="InterPro" id="IPR006076">
    <property type="entry name" value="FAD-dep_OxRdtase"/>
</dbReference>
<dbReference type="PANTHER" id="PTHR10961:SF7">
    <property type="entry name" value="FAD DEPENDENT OXIDOREDUCTASE DOMAIN-CONTAINING PROTEIN"/>
    <property type="match status" value="1"/>
</dbReference>
<dbReference type="Pfam" id="PF01266">
    <property type="entry name" value="DAO"/>
    <property type="match status" value="1"/>
</dbReference>
<comment type="cofactor">
    <cofactor evidence="1">
        <name>FAD</name>
        <dbReference type="ChEBI" id="CHEBI:57692"/>
    </cofactor>
</comment>
<protein>
    <submittedName>
        <fullName evidence="6">N-methyltryptophan oxidase</fullName>
    </submittedName>
</protein>
<dbReference type="Gene3D" id="3.30.9.10">
    <property type="entry name" value="D-Amino Acid Oxidase, subunit A, domain 2"/>
    <property type="match status" value="1"/>
</dbReference>
<gene>
    <name evidence="6" type="primary">solA</name>
    <name evidence="6" type="ORF">AT03_12785</name>
</gene>
<dbReference type="SUPFAM" id="SSF54373">
    <property type="entry name" value="FAD-linked reductases, C-terminal domain"/>
    <property type="match status" value="1"/>
</dbReference>
<dbReference type="eggNOG" id="COG0665">
    <property type="taxonomic scope" value="Bacteria"/>
</dbReference>
<evidence type="ECO:0000313" key="7">
    <source>
        <dbReference type="Proteomes" id="UP000029986"/>
    </source>
</evidence>
<sequence length="370" mass="40435">MKYDLAIVGCGSVGAAAGYYAALSGLKVLMLDSHTPPHRHGSHHGDTRIIRHAYGEGEKYVPLVLRAQELWTKLEEVSAVQLFHRSGVLNIGPSSSEFMRNAENSATQFGLSVEKMDTEQLQKRWPEWSVPDDYVGLLEPNAGYLKAELAVGILNEKAAEAGADLHFNCQVNAITPEDKGVKITTAEGEFNAHRVAVTAGTWAKTLLPELPITPVRKVFSWYQADGRYSENNNFPAFTVETPEGDQFYGFPYNNDGLKLGKHNGGQPITVPEQRRPFGTNPQDGSEVFGFLRQFLPGVGVCLHGEVCTYDVSPDEDFILDSLPDSPQISVVTGLSGHGFKFATVLGEIIALQAAGQPVPFDLSPFKISRF</sequence>
<evidence type="ECO:0000256" key="1">
    <source>
        <dbReference type="ARBA" id="ARBA00001974"/>
    </source>
</evidence>
<evidence type="ECO:0000256" key="3">
    <source>
        <dbReference type="ARBA" id="ARBA00022827"/>
    </source>
</evidence>
<accession>A0A097R364</accession>
<organism evidence="6 7">
    <name type="scientific">Hafnia alvei FB1</name>
    <dbReference type="NCBI Taxonomy" id="1453496"/>
    <lineage>
        <taxon>Bacteria</taxon>
        <taxon>Pseudomonadati</taxon>
        <taxon>Pseudomonadota</taxon>
        <taxon>Gammaproteobacteria</taxon>
        <taxon>Enterobacterales</taxon>
        <taxon>Hafniaceae</taxon>
        <taxon>Hafnia</taxon>
    </lineage>
</organism>
<dbReference type="NCBIfam" id="NF008425">
    <property type="entry name" value="PRK11259.1"/>
    <property type="match status" value="1"/>
</dbReference>
<proteinExistence type="predicted"/>